<keyword evidence="2" id="KW-1185">Reference proteome</keyword>
<evidence type="ECO:0000313" key="1">
    <source>
        <dbReference type="EMBL" id="NDY96002.1"/>
    </source>
</evidence>
<accession>A0A845V0D4</accession>
<protein>
    <submittedName>
        <fullName evidence="1">Uncharacterized protein</fullName>
    </submittedName>
</protein>
<evidence type="ECO:0000313" key="2">
    <source>
        <dbReference type="Proteomes" id="UP000484885"/>
    </source>
</evidence>
<dbReference type="RefSeq" id="WP_164211391.1">
    <property type="nucleotide sequence ID" value="NZ_JAAGSC010000041.1"/>
</dbReference>
<proteinExistence type="predicted"/>
<comment type="caution">
    <text evidence="1">The sequence shown here is derived from an EMBL/GenBank/DDBJ whole genome shotgun (WGS) entry which is preliminary data.</text>
</comment>
<dbReference type="AlphaFoldDB" id="A0A845V0D4"/>
<gene>
    <name evidence="1" type="ORF">G3I74_09690</name>
</gene>
<dbReference type="Proteomes" id="UP000484885">
    <property type="component" value="Unassembled WGS sequence"/>
</dbReference>
<name>A0A845V0D4_9GAMM</name>
<reference evidence="1 2" key="1">
    <citation type="submission" date="2020-02" db="EMBL/GenBank/DDBJ databases">
        <authorList>
            <person name="Zhang X.-Y."/>
        </authorList>
    </citation>
    <scope>NUCLEOTIDE SEQUENCE [LARGE SCALE GENOMIC DNA]</scope>
    <source>
        <strain evidence="1 2">C33</strain>
    </source>
</reference>
<dbReference type="EMBL" id="JAAGSC010000041">
    <property type="protein sequence ID" value="NDY96002.1"/>
    <property type="molecule type" value="Genomic_DNA"/>
</dbReference>
<organism evidence="1 2">
    <name type="scientific">Wenzhouxiangella limi</name>
    <dbReference type="NCBI Taxonomy" id="2707351"/>
    <lineage>
        <taxon>Bacteria</taxon>
        <taxon>Pseudomonadati</taxon>
        <taxon>Pseudomonadota</taxon>
        <taxon>Gammaproteobacteria</taxon>
        <taxon>Chromatiales</taxon>
        <taxon>Wenzhouxiangellaceae</taxon>
        <taxon>Wenzhouxiangella</taxon>
    </lineage>
</organism>
<sequence length="204" mass="22909">MAHRSARSSSRRQRQEVAAEAARIIATEGQRSYLAAKQKAAERLGAASRGGLPTNAEIERALKEWQHLYGGPEHAERLRAMRLAALEAMDFLEPFQPRLVGPVLEGTADEYSRVCLHLFSEDPDAVVHFLMEHGIDFEQERRRIRWHDGDYREVDVLVVEAGEQTVEMTLMIGRDAVHPPPSPIDGNAVRRIGRADLRALIDQG</sequence>